<sequence>MNVETTNRLYHEEPSEYIEEVKQKQEATKKLLYALLIQPEIIASFKTSHGINIVPESVEIIQIDLEDYSVADDRLISDMLDVTRKRCLFVAKLNEKSYQIEYTCEFCYGGMTIHLEPAEYNIDYVKCKSYTITKDGKKKVILSKEGT</sequence>
<gene>
    <name evidence="1" type="ORF">MSSIH_1913</name>
</gene>
<organism evidence="1 2">
    <name type="scientific">Methanosarcina siciliae HI350</name>
    <dbReference type="NCBI Taxonomy" id="1434119"/>
    <lineage>
        <taxon>Archaea</taxon>
        <taxon>Methanobacteriati</taxon>
        <taxon>Methanobacteriota</taxon>
        <taxon>Stenosarchaea group</taxon>
        <taxon>Methanomicrobia</taxon>
        <taxon>Methanosarcinales</taxon>
        <taxon>Methanosarcinaceae</taxon>
        <taxon>Methanosarcina</taxon>
    </lineage>
</organism>
<accession>A0A0E3PFF2</accession>
<dbReference type="HOGENOM" id="CLU_1763908_0_0_2"/>
<dbReference type="Proteomes" id="UP000033092">
    <property type="component" value="Chromosome"/>
</dbReference>
<name>A0A0E3PFF2_9EURY</name>
<reference evidence="1 2" key="1">
    <citation type="submission" date="2014-07" db="EMBL/GenBank/DDBJ databases">
        <title>Methanogenic archaea and the global carbon cycle.</title>
        <authorList>
            <person name="Henriksen J.R."/>
            <person name="Luke J."/>
            <person name="Reinhart S."/>
            <person name="Benedict M.N."/>
            <person name="Youngblut N.D."/>
            <person name="Metcalf M.E."/>
            <person name="Whitaker R.J."/>
            <person name="Metcalf W.W."/>
        </authorList>
    </citation>
    <scope>NUCLEOTIDE SEQUENCE [LARGE SCALE GENOMIC DNA]</scope>
    <source>
        <strain evidence="1 2">HI350</strain>
    </source>
</reference>
<protein>
    <submittedName>
        <fullName evidence="1">Uncharacterized protein</fullName>
    </submittedName>
</protein>
<dbReference type="EMBL" id="CP009507">
    <property type="protein sequence ID" value="AKB32603.1"/>
    <property type="molecule type" value="Genomic_DNA"/>
</dbReference>
<proteinExistence type="predicted"/>
<dbReference type="AlphaFoldDB" id="A0A0E3PFF2"/>
<dbReference type="KEGG" id="msz:MSSIH_1913"/>
<evidence type="ECO:0000313" key="2">
    <source>
        <dbReference type="Proteomes" id="UP000033092"/>
    </source>
</evidence>
<evidence type="ECO:0000313" key="1">
    <source>
        <dbReference type="EMBL" id="AKB32603.1"/>
    </source>
</evidence>
<dbReference type="PATRIC" id="fig|1434119.4.peg.2460"/>